<dbReference type="Pfam" id="PF13193">
    <property type="entry name" value="AMP-binding_C"/>
    <property type="match status" value="1"/>
</dbReference>
<comment type="cofactor">
    <cofactor evidence="1">
        <name>pyridoxal 5'-phosphate</name>
        <dbReference type="ChEBI" id="CHEBI:597326"/>
    </cofactor>
</comment>
<dbReference type="InterPro" id="IPR001917">
    <property type="entry name" value="Aminotrans_II_pyridoxalP_BS"/>
</dbReference>
<dbReference type="OrthoDB" id="9757559at2"/>
<dbReference type="Gene3D" id="1.10.1200.10">
    <property type="entry name" value="ACP-like"/>
    <property type="match status" value="1"/>
</dbReference>
<reference evidence="8" key="2">
    <citation type="submission" date="2019-06" db="EMBL/GenBank/DDBJ databases">
        <title>Co-occurence of chitin degradation, pigmentation and bioactivity in marine Pseudoalteromonas.</title>
        <authorList>
            <person name="Sonnenschein E.C."/>
            <person name="Bech P.K."/>
        </authorList>
    </citation>
    <scope>NUCLEOTIDE SEQUENCE [LARGE SCALE GENOMIC DNA]</scope>
    <source>
        <strain evidence="8">S2676</strain>
    </source>
</reference>
<dbReference type="InterPro" id="IPR006162">
    <property type="entry name" value="Ppantetheine_attach_site"/>
</dbReference>
<evidence type="ECO:0000256" key="2">
    <source>
        <dbReference type="ARBA" id="ARBA00022450"/>
    </source>
</evidence>
<dbReference type="InterPro" id="IPR004839">
    <property type="entry name" value="Aminotransferase_I/II_large"/>
</dbReference>
<organism evidence="7 8">
    <name type="scientific">Pseudoalteromonas rubra</name>
    <dbReference type="NCBI Taxonomy" id="43658"/>
    <lineage>
        <taxon>Bacteria</taxon>
        <taxon>Pseudomonadati</taxon>
        <taxon>Pseudomonadota</taxon>
        <taxon>Gammaproteobacteria</taxon>
        <taxon>Alteromonadales</taxon>
        <taxon>Pseudoalteromonadaceae</taxon>
        <taxon>Pseudoalteromonas</taxon>
    </lineage>
</organism>
<dbReference type="SMART" id="SM00823">
    <property type="entry name" value="PKS_PP"/>
    <property type="match status" value="1"/>
</dbReference>
<dbReference type="PROSITE" id="PS00455">
    <property type="entry name" value="AMP_BINDING"/>
    <property type="match status" value="1"/>
</dbReference>
<dbReference type="FunFam" id="3.40.50.980:FF:000001">
    <property type="entry name" value="Non-ribosomal peptide synthetase"/>
    <property type="match status" value="1"/>
</dbReference>
<sequence>MDQLTDSLVSPYQSTHLQRKDITHNAMAITDSVADVFTAQANRHPSKTAMIDGTQEISYQRLLRRAEAIAAKLTNSGIAPGALVGVCMERSWELVATLLGVLRAGCAYVPLDPAYPRARIDYMLAHSKAAAVIVDGTASAELCQRVSTHIVLADINDEPLSLSVSDCDPQSLAYVIYTSGSTGEPKGVAVTQSNVLAMCNAMGELLCEEELSGVLAATSVCFDPSVMEIIGTLLLGGTVILAKNILALPDLPHLSRVRTCIAVPSAIRAMLSGYTLPNTLRCVIFGGEVLNPALVKQVYNQQPGLRVINVYGPTEDTVFSTAVQLHPDMAEITIGQPVANTRAYVLDKDLQPVPEGAAGELYLAGDKLAAGYLFDKSRTDARFVSPAPDSGIEESRLYKTGDECQWTKHGELRFISRVDQQVKIRGFRIELEEIETVLSTMPGIAEAAVKVLQGENRQARLQACVVCQQGEVLSPDVILSFVARHLPNHMVPSSVRFVDALPYLPNGKLDRSRLPDTSEDREPRESCNTGDSEQAVIEMICDELSTLLGHPADAVLSQTFEQAGLDSLTTLELSNRLGNILGVACSVQAIYEFNTPQRLAQHLLSLSLSAGRSLTAQQSPLRETLEELQFQLRASHPPFALAKAPSWSAADKSKLVQAATQMVSKRRANPYSKVLRTGSGTRGTVADARHSDAREAIIWTTNLYLGLNRDAAVIDAAHKAVTEFGTGMGTSAAASGLTDLHLAFEQEFASLVGKPAACLFPTGYTANVGAVAGLLGENDVVVIDQLCHASIVDGARLCGAKVRTFKHNDVNDLASVLETEVSPYRTVLVVIEGVYSMGEGAAPVAELVRTAKRYQALVLVDEAHSFGFYGERGAGICAEQGVSEEVDFIMTTLSKSLGSLGGVVATSAEYVELLKASSRAYIFQASVSPADIAAALTALQRISQDDALRERLWDTARYMRAQFSAAGFDLGSGDGPIVTPHFGDKDKLYAIVQRLFEKGIQASAVTYPIVETGRGRLRFICSAAHTKDDVDATLAALQDAVQEVEALFARASVSGPKRSIEATALDNWWAEFLANLQRWQKTQPGNGPDLRLKISTSASKYTLTLLQGKVSEDSKIRAQLPECRIRLITPEAVAALICADVQQVLQGICNGECNLSGQSEVFSWFMGRLLAFCAKPEPVIAMSETVGISS</sequence>
<feature type="domain" description="Carrier" evidence="6">
    <location>
        <begin position="531"/>
        <end position="607"/>
    </location>
</feature>
<dbReference type="SUPFAM" id="SSF47336">
    <property type="entry name" value="ACP-like"/>
    <property type="match status" value="1"/>
</dbReference>
<dbReference type="Gene3D" id="2.30.38.10">
    <property type="entry name" value="Luciferase, Domain 3"/>
    <property type="match status" value="1"/>
</dbReference>
<keyword evidence="3" id="KW-0597">Phosphoprotein</keyword>
<name>A0A5S3WHT9_9GAMM</name>
<dbReference type="Pfam" id="PF00155">
    <property type="entry name" value="Aminotran_1_2"/>
    <property type="match status" value="1"/>
</dbReference>
<dbReference type="Gene3D" id="3.30.300.30">
    <property type="match status" value="1"/>
</dbReference>
<dbReference type="GO" id="GO:0005737">
    <property type="term" value="C:cytoplasm"/>
    <property type="evidence" value="ECO:0007669"/>
    <property type="project" value="TreeGrafter"/>
</dbReference>
<evidence type="ECO:0000256" key="5">
    <source>
        <dbReference type="SAM" id="MobiDB-lite"/>
    </source>
</evidence>
<dbReference type="InterPro" id="IPR015421">
    <property type="entry name" value="PyrdxlP-dep_Trfase_major"/>
</dbReference>
<dbReference type="PROSITE" id="PS00599">
    <property type="entry name" value="AA_TRANSFER_CLASS_2"/>
    <property type="match status" value="1"/>
</dbReference>
<dbReference type="InterPro" id="IPR020806">
    <property type="entry name" value="PKS_PP-bd"/>
</dbReference>
<feature type="compositionally biased region" description="Basic and acidic residues" evidence="5">
    <location>
        <begin position="509"/>
        <end position="525"/>
    </location>
</feature>
<dbReference type="PROSITE" id="PS00012">
    <property type="entry name" value="PHOSPHOPANTETHEINE"/>
    <property type="match status" value="1"/>
</dbReference>
<proteinExistence type="predicted"/>
<dbReference type="EMBL" id="PNCI01000050">
    <property type="protein sequence ID" value="TMP26154.1"/>
    <property type="molecule type" value="Genomic_DNA"/>
</dbReference>
<keyword evidence="4" id="KW-0663">Pyridoxal phosphate</keyword>
<dbReference type="RefSeq" id="WP_138551495.1">
    <property type="nucleotide sequence ID" value="NZ_PNCH01000025.1"/>
</dbReference>
<dbReference type="CDD" id="cd06454">
    <property type="entry name" value="KBL_like"/>
    <property type="match status" value="1"/>
</dbReference>
<accession>A0A5S3WHT9</accession>
<evidence type="ECO:0000256" key="4">
    <source>
        <dbReference type="ARBA" id="ARBA00022898"/>
    </source>
</evidence>
<feature type="region of interest" description="Disordered" evidence="5">
    <location>
        <begin position="509"/>
        <end position="531"/>
    </location>
</feature>
<dbReference type="Pfam" id="PF00550">
    <property type="entry name" value="PP-binding"/>
    <property type="match status" value="1"/>
</dbReference>
<dbReference type="GO" id="GO:0043041">
    <property type="term" value="P:amino acid activation for nonribosomal peptide biosynthetic process"/>
    <property type="evidence" value="ECO:0007669"/>
    <property type="project" value="TreeGrafter"/>
</dbReference>
<dbReference type="Gene3D" id="3.40.640.10">
    <property type="entry name" value="Type I PLP-dependent aspartate aminotransferase-like (Major domain)"/>
    <property type="match status" value="1"/>
</dbReference>
<dbReference type="GO" id="GO:0044550">
    <property type="term" value="P:secondary metabolite biosynthetic process"/>
    <property type="evidence" value="ECO:0007669"/>
    <property type="project" value="TreeGrafter"/>
</dbReference>
<dbReference type="Gene3D" id="3.40.50.980">
    <property type="match status" value="2"/>
</dbReference>
<dbReference type="Gene3D" id="3.90.1150.10">
    <property type="entry name" value="Aspartate Aminotransferase, domain 1"/>
    <property type="match status" value="1"/>
</dbReference>
<dbReference type="InterPro" id="IPR045851">
    <property type="entry name" value="AMP-bd_C_sf"/>
</dbReference>
<dbReference type="SUPFAM" id="SSF53383">
    <property type="entry name" value="PLP-dependent transferases"/>
    <property type="match status" value="1"/>
</dbReference>
<dbReference type="NCBIfam" id="TIGR01733">
    <property type="entry name" value="AA-adenyl-dom"/>
    <property type="match status" value="1"/>
</dbReference>
<dbReference type="PROSITE" id="PS50075">
    <property type="entry name" value="CARRIER"/>
    <property type="match status" value="1"/>
</dbReference>
<dbReference type="Pfam" id="PF00501">
    <property type="entry name" value="AMP-binding"/>
    <property type="match status" value="1"/>
</dbReference>
<dbReference type="GO" id="GO:0030170">
    <property type="term" value="F:pyridoxal phosphate binding"/>
    <property type="evidence" value="ECO:0007669"/>
    <property type="project" value="InterPro"/>
</dbReference>
<dbReference type="InterPro" id="IPR036736">
    <property type="entry name" value="ACP-like_sf"/>
</dbReference>
<dbReference type="SUPFAM" id="SSF56801">
    <property type="entry name" value="Acetyl-CoA synthetase-like"/>
    <property type="match status" value="1"/>
</dbReference>
<comment type="caution">
    <text evidence="7">The sequence shown here is derived from an EMBL/GenBank/DDBJ whole genome shotgun (WGS) entry which is preliminary data.</text>
</comment>
<dbReference type="GO" id="GO:0031177">
    <property type="term" value="F:phosphopantetheine binding"/>
    <property type="evidence" value="ECO:0007669"/>
    <property type="project" value="InterPro"/>
</dbReference>
<evidence type="ECO:0000313" key="7">
    <source>
        <dbReference type="EMBL" id="TMP26154.1"/>
    </source>
</evidence>
<dbReference type="PANTHER" id="PTHR45527">
    <property type="entry name" value="NONRIBOSOMAL PEPTIDE SYNTHETASE"/>
    <property type="match status" value="1"/>
</dbReference>
<evidence type="ECO:0000256" key="3">
    <source>
        <dbReference type="ARBA" id="ARBA00022553"/>
    </source>
</evidence>
<dbReference type="PANTHER" id="PTHR45527:SF1">
    <property type="entry name" value="FATTY ACID SYNTHASE"/>
    <property type="match status" value="1"/>
</dbReference>
<evidence type="ECO:0000256" key="1">
    <source>
        <dbReference type="ARBA" id="ARBA00001933"/>
    </source>
</evidence>
<dbReference type="InterPro" id="IPR020845">
    <property type="entry name" value="AMP-binding_CS"/>
</dbReference>
<protein>
    <recommendedName>
        <fullName evidence="6">Carrier domain-containing protein</fullName>
    </recommendedName>
</protein>
<keyword evidence="2" id="KW-0596">Phosphopantetheine</keyword>
<evidence type="ECO:0000313" key="8">
    <source>
        <dbReference type="Proteomes" id="UP000310249"/>
    </source>
</evidence>
<evidence type="ECO:0000259" key="6">
    <source>
        <dbReference type="PROSITE" id="PS50075"/>
    </source>
</evidence>
<dbReference type="InterPro" id="IPR015422">
    <property type="entry name" value="PyrdxlP-dep_Trfase_small"/>
</dbReference>
<dbReference type="InterPro" id="IPR000873">
    <property type="entry name" value="AMP-dep_synth/lig_dom"/>
</dbReference>
<gene>
    <name evidence="7" type="ORF">CWB99_19425</name>
</gene>
<dbReference type="InterPro" id="IPR009081">
    <property type="entry name" value="PP-bd_ACP"/>
</dbReference>
<dbReference type="Proteomes" id="UP000310249">
    <property type="component" value="Unassembled WGS sequence"/>
</dbReference>
<reference evidence="7 8" key="1">
    <citation type="submission" date="2018-01" db="EMBL/GenBank/DDBJ databases">
        <authorList>
            <person name="Paulsen S."/>
            <person name="Gram L.K."/>
        </authorList>
    </citation>
    <scope>NUCLEOTIDE SEQUENCE [LARGE SCALE GENOMIC DNA]</scope>
    <source>
        <strain evidence="7 8">S2676</strain>
    </source>
</reference>
<dbReference type="CDD" id="cd05930">
    <property type="entry name" value="A_NRPS"/>
    <property type="match status" value="1"/>
</dbReference>
<dbReference type="InterPro" id="IPR025110">
    <property type="entry name" value="AMP-bd_C"/>
</dbReference>
<dbReference type="GO" id="GO:0016740">
    <property type="term" value="F:transferase activity"/>
    <property type="evidence" value="ECO:0007669"/>
    <property type="project" value="InterPro"/>
</dbReference>
<dbReference type="AlphaFoldDB" id="A0A5S3WHT9"/>
<dbReference type="InterPro" id="IPR015424">
    <property type="entry name" value="PyrdxlP-dep_Trfase"/>
</dbReference>
<dbReference type="InterPro" id="IPR010071">
    <property type="entry name" value="AA_adenyl_dom"/>
</dbReference>